<proteinExistence type="predicted"/>
<name>A0A915JIK1_ROMCU</name>
<dbReference type="Proteomes" id="UP000887565">
    <property type="component" value="Unplaced"/>
</dbReference>
<feature type="region of interest" description="Disordered" evidence="1">
    <location>
        <begin position="66"/>
        <end position="88"/>
    </location>
</feature>
<evidence type="ECO:0000256" key="1">
    <source>
        <dbReference type="SAM" id="MobiDB-lite"/>
    </source>
</evidence>
<organism evidence="2 3">
    <name type="scientific">Romanomermis culicivorax</name>
    <name type="common">Nematode worm</name>
    <dbReference type="NCBI Taxonomy" id="13658"/>
    <lineage>
        <taxon>Eukaryota</taxon>
        <taxon>Metazoa</taxon>
        <taxon>Ecdysozoa</taxon>
        <taxon>Nematoda</taxon>
        <taxon>Enoplea</taxon>
        <taxon>Dorylaimia</taxon>
        <taxon>Mermithida</taxon>
        <taxon>Mermithoidea</taxon>
        <taxon>Mermithidae</taxon>
        <taxon>Romanomermis</taxon>
    </lineage>
</organism>
<protein>
    <submittedName>
        <fullName evidence="3">Uncharacterized protein</fullName>
    </submittedName>
</protein>
<dbReference type="AlphaFoldDB" id="A0A915JIK1"/>
<keyword evidence="2" id="KW-1185">Reference proteome</keyword>
<evidence type="ECO:0000313" key="3">
    <source>
        <dbReference type="WBParaSite" id="nRc.2.0.1.t25970-RA"/>
    </source>
</evidence>
<reference evidence="3" key="1">
    <citation type="submission" date="2022-11" db="UniProtKB">
        <authorList>
            <consortium name="WormBaseParasite"/>
        </authorList>
    </citation>
    <scope>IDENTIFICATION</scope>
</reference>
<feature type="region of interest" description="Disordered" evidence="1">
    <location>
        <begin position="102"/>
        <end position="123"/>
    </location>
</feature>
<feature type="compositionally biased region" description="Polar residues" evidence="1">
    <location>
        <begin position="103"/>
        <end position="115"/>
    </location>
</feature>
<dbReference type="WBParaSite" id="nRc.2.0.1.t25970-RA">
    <property type="protein sequence ID" value="nRc.2.0.1.t25970-RA"/>
    <property type="gene ID" value="nRc.2.0.1.g25970"/>
</dbReference>
<evidence type="ECO:0000313" key="2">
    <source>
        <dbReference type="Proteomes" id="UP000887565"/>
    </source>
</evidence>
<feature type="region of interest" description="Disordered" evidence="1">
    <location>
        <begin position="1"/>
        <end position="51"/>
    </location>
</feature>
<sequence length="123" mass="13107">MPWDSFRRKKDGSKRKDESSLLQQQLYQQHNQRPAVVGAGQATTSSASTSSFASSTVVKGLANQVNASGSGRGCGGPTAGRPSWSSSVLTKEVVEKIREVENETSTLKSGSSQGLSYRIVESK</sequence>
<feature type="compositionally biased region" description="Low complexity" evidence="1">
    <location>
        <begin position="42"/>
        <end position="51"/>
    </location>
</feature>
<accession>A0A915JIK1</accession>